<dbReference type="Gene3D" id="1.10.443.10">
    <property type="entry name" value="Intergrase catalytic core"/>
    <property type="match status" value="1"/>
</dbReference>
<dbReference type="SUPFAM" id="SSF56349">
    <property type="entry name" value="DNA breaking-rejoining enzymes"/>
    <property type="match status" value="1"/>
</dbReference>
<evidence type="ECO:0000256" key="1">
    <source>
        <dbReference type="ARBA" id="ARBA00023172"/>
    </source>
</evidence>
<dbReference type="RefSeq" id="WP_154401923.1">
    <property type="nucleotide sequence ID" value="NZ_CP029346.1"/>
</dbReference>
<dbReference type="AlphaFoldDB" id="A0A2S2DU72"/>
<dbReference type="EMBL" id="CP029346">
    <property type="protein sequence ID" value="AWL08580.1"/>
    <property type="molecule type" value="Genomic_DNA"/>
</dbReference>
<reference evidence="3" key="1">
    <citation type="submission" date="2018-05" db="EMBL/GenBank/DDBJ databases">
        <title>Pseudarcicella sp. HME7025 Genome sequencing and assembly.</title>
        <authorList>
            <person name="Kim H."/>
            <person name="Kang H."/>
            <person name="Joh K."/>
        </authorList>
    </citation>
    <scope>NUCLEOTIDE SEQUENCE [LARGE SCALE GENOMIC DNA]</scope>
    <source>
        <strain evidence="3">HME7025</strain>
    </source>
</reference>
<evidence type="ECO:0000313" key="2">
    <source>
        <dbReference type="EMBL" id="AWL08580.1"/>
    </source>
</evidence>
<dbReference type="GO" id="GO:0006310">
    <property type="term" value="P:DNA recombination"/>
    <property type="evidence" value="ECO:0007669"/>
    <property type="project" value="UniProtKB-KW"/>
</dbReference>
<name>A0A2S2DU72_9BACT</name>
<dbReference type="InterPro" id="IPR011010">
    <property type="entry name" value="DNA_brk_join_enz"/>
</dbReference>
<protein>
    <submittedName>
        <fullName evidence="2">Uncharacterized protein</fullName>
    </submittedName>
</protein>
<gene>
    <name evidence="2" type="ORF">HME7025_00709</name>
</gene>
<proteinExistence type="predicted"/>
<keyword evidence="1" id="KW-0233">DNA recombination</keyword>
<sequence length="54" mass="5878">MEEYGSATLLVDAGLPFHQVMKITGHKKLMTLQKYIKSEADVDGMLAVGNGLLN</sequence>
<dbReference type="KEGG" id="psez:HME7025_00709"/>
<dbReference type="GO" id="GO:0015074">
    <property type="term" value="P:DNA integration"/>
    <property type="evidence" value="ECO:0007669"/>
    <property type="project" value="InterPro"/>
</dbReference>
<dbReference type="InterPro" id="IPR013762">
    <property type="entry name" value="Integrase-like_cat_sf"/>
</dbReference>
<organism evidence="2 3">
    <name type="scientific">Aquirufa nivalisilvae</name>
    <dbReference type="NCBI Taxonomy" id="2516557"/>
    <lineage>
        <taxon>Bacteria</taxon>
        <taxon>Pseudomonadati</taxon>
        <taxon>Bacteroidota</taxon>
        <taxon>Cytophagia</taxon>
        <taxon>Cytophagales</taxon>
        <taxon>Flectobacillaceae</taxon>
        <taxon>Aquirufa</taxon>
    </lineage>
</organism>
<dbReference type="GO" id="GO:0003677">
    <property type="term" value="F:DNA binding"/>
    <property type="evidence" value="ECO:0007669"/>
    <property type="project" value="InterPro"/>
</dbReference>
<dbReference type="Proteomes" id="UP000245468">
    <property type="component" value="Chromosome"/>
</dbReference>
<evidence type="ECO:0000313" key="3">
    <source>
        <dbReference type="Proteomes" id="UP000245468"/>
    </source>
</evidence>
<keyword evidence="3" id="KW-1185">Reference proteome</keyword>
<accession>A0A2S2DU72</accession>